<dbReference type="EMBL" id="RSAS01000254">
    <property type="protein sequence ID" value="RRR74610.1"/>
    <property type="molecule type" value="Genomic_DNA"/>
</dbReference>
<accession>A0A426U405</accession>
<organism evidence="1 2">
    <name type="scientific">Candidatus Viridilinea halotolerans</name>
    <dbReference type="NCBI Taxonomy" id="2491704"/>
    <lineage>
        <taxon>Bacteria</taxon>
        <taxon>Bacillati</taxon>
        <taxon>Chloroflexota</taxon>
        <taxon>Chloroflexia</taxon>
        <taxon>Chloroflexales</taxon>
        <taxon>Chloroflexineae</taxon>
        <taxon>Oscillochloridaceae</taxon>
        <taxon>Candidatus Viridilinea</taxon>
    </lineage>
</organism>
<sequence length="351" mass="37401">MMTVSPSAPSERMALPLRPACRAAPRVGAPLGLHAPVTAGFTPLPQRAGRAEAFALAAAGFPGLALDLDHERGVVVPAETERQLDALGLAYLRADHEAGELPLEQTAALGDLLRQAEQRHVRGCYLELSGPVSLGLQIVDERERPLAYDAPLREALAQQLALRGVWLHQHVSLSLGTVVIGLDEPFLEALDSPFCPLDWEEGGALLARSLVELPAPRALCVAGAPNWAAVLALPVDCVFFDAYAQSAGLIHAASAVAGYLDRGGRLAWGIVPSDAQLLAQERAETLAHRFMSSVAYLAAAGDIALEKLLMSAFISTSSRLGHLPPDVASHAVHCCTEVATWLRQHYQLEEL</sequence>
<comment type="caution">
    <text evidence="1">The sequence shown here is derived from an EMBL/GenBank/DDBJ whole genome shotgun (WGS) entry which is preliminary data.</text>
</comment>
<name>A0A426U405_9CHLR</name>
<protein>
    <submittedName>
        <fullName evidence="1">Uncharacterized protein</fullName>
    </submittedName>
</protein>
<dbReference type="AlphaFoldDB" id="A0A426U405"/>
<dbReference type="Gene3D" id="3.20.20.210">
    <property type="match status" value="1"/>
</dbReference>
<gene>
    <name evidence="1" type="ORF">EI684_06630</name>
</gene>
<dbReference type="SUPFAM" id="SSF51726">
    <property type="entry name" value="UROD/MetE-like"/>
    <property type="match status" value="1"/>
</dbReference>
<dbReference type="Proteomes" id="UP000280307">
    <property type="component" value="Unassembled WGS sequence"/>
</dbReference>
<reference evidence="1 2" key="1">
    <citation type="submission" date="2018-12" db="EMBL/GenBank/DDBJ databases">
        <title>Genome Sequence of Candidatus Viridilinea halotolerans isolated from saline sulfide-rich spring.</title>
        <authorList>
            <person name="Grouzdev D.S."/>
            <person name="Burganskaya E.I."/>
            <person name="Krutkina M.S."/>
            <person name="Sukhacheva M.V."/>
            <person name="Gorlenko V.M."/>
        </authorList>
    </citation>
    <scope>NUCLEOTIDE SEQUENCE [LARGE SCALE GENOMIC DNA]</scope>
    <source>
        <strain evidence="1">Chok-6</strain>
    </source>
</reference>
<proteinExistence type="predicted"/>
<evidence type="ECO:0000313" key="2">
    <source>
        <dbReference type="Proteomes" id="UP000280307"/>
    </source>
</evidence>
<dbReference type="InterPro" id="IPR038071">
    <property type="entry name" value="UROD/MetE-like_sf"/>
</dbReference>
<evidence type="ECO:0000313" key="1">
    <source>
        <dbReference type="EMBL" id="RRR74610.1"/>
    </source>
</evidence>